<keyword evidence="2" id="KW-1185">Reference proteome</keyword>
<name>A0ACC1QT91_9HYPO</name>
<dbReference type="Proteomes" id="UP001148737">
    <property type="component" value="Unassembled WGS sequence"/>
</dbReference>
<dbReference type="EMBL" id="JANAKD010000866">
    <property type="protein sequence ID" value="KAJ3487001.1"/>
    <property type="molecule type" value="Genomic_DNA"/>
</dbReference>
<evidence type="ECO:0000313" key="2">
    <source>
        <dbReference type="Proteomes" id="UP001148737"/>
    </source>
</evidence>
<proteinExistence type="predicted"/>
<reference evidence="1" key="1">
    <citation type="submission" date="2022-07" db="EMBL/GenBank/DDBJ databases">
        <title>Genome Sequence of Lecanicillium saksenae.</title>
        <authorList>
            <person name="Buettner E."/>
        </authorList>
    </citation>
    <scope>NUCLEOTIDE SEQUENCE</scope>
    <source>
        <strain evidence="1">VT-O1</strain>
    </source>
</reference>
<organism evidence="1 2">
    <name type="scientific">Lecanicillium saksenae</name>
    <dbReference type="NCBI Taxonomy" id="468837"/>
    <lineage>
        <taxon>Eukaryota</taxon>
        <taxon>Fungi</taxon>
        <taxon>Dikarya</taxon>
        <taxon>Ascomycota</taxon>
        <taxon>Pezizomycotina</taxon>
        <taxon>Sordariomycetes</taxon>
        <taxon>Hypocreomycetidae</taxon>
        <taxon>Hypocreales</taxon>
        <taxon>Cordycipitaceae</taxon>
        <taxon>Lecanicillium</taxon>
    </lineage>
</organism>
<sequence length="690" mass="76912">MSSIEKMEQTCNYNVAIIGMGSQGYTTWFEFLRKGSKIAISAVCDNSKAVIDGFKVRHPEVPAYTDLNRLLEHHTVDFAVVCAPNKYHVSIIEQLAAAGVPCLKEKPVADTLAEFQALYRIPVKIGVAFQRRWQPRFLHLRNLLPIIGKPLSVRASLAGAYDPPHDGWRMTHSVGTFEDLGVHILDAVVWLFGRPSTVYSLRVDDAPLPARDRESHVVMSWGEGGLAGHLHVSEVALKKEEYVIVRGELGSLHLQGSKITHFNRYGRETFQTTFQSGKEDTLSAMCEEFGDFVTAKSASFDSSIERLEGSLLTALAVRDSFLSRKLEVVTDTRLNGAICATPPPETNGFVKEPHTSGELKNDDAKATGLNSGELKNGHPTNGNSTEHPTCQNDAKANAPTHFVLNTGYSIPALGFGTRKPKKPNQVYDAVKLAFAAGYRHIDSAFRYNNEDQVGMAVRDSGLPRNEVWITTKVDNSWHDRVAESVSLSLSKLGMDYIDLLLMHWPTATIADDPKKSLPDWDFIMTWQHMQREVETGRVRNIGVSNFGIRNLKKLLSHPTCTIIPAVNQLELHPCCPSSGLVEFCKDKGIHCTAYSPLACGLPQLYDNPTMEDLCKRLGKTPQQILIRWGLQRGTSVIPKTVTPERILANFDVAEWQLSPEDHSSLSLLEARCRVYPDDWLPERVFWEEDN</sequence>
<protein>
    <submittedName>
        <fullName evidence="1">Uncharacterized protein</fullName>
    </submittedName>
</protein>
<gene>
    <name evidence="1" type="ORF">NLG97_g6503</name>
</gene>
<evidence type="ECO:0000313" key="1">
    <source>
        <dbReference type="EMBL" id="KAJ3487001.1"/>
    </source>
</evidence>
<comment type="caution">
    <text evidence="1">The sequence shown here is derived from an EMBL/GenBank/DDBJ whole genome shotgun (WGS) entry which is preliminary data.</text>
</comment>
<accession>A0ACC1QT91</accession>